<accession>A0A9X7YP78</accession>
<dbReference type="KEGG" id="vcw:GJQ55_08160"/>
<protein>
    <submittedName>
        <fullName evidence="5">Methyl-accepting chemotaxis protein</fullName>
    </submittedName>
</protein>
<dbReference type="PANTHER" id="PTHR32089">
    <property type="entry name" value="METHYL-ACCEPTING CHEMOTAXIS PROTEIN MCPB"/>
    <property type="match status" value="1"/>
</dbReference>
<dbReference type="Proteomes" id="UP000596074">
    <property type="component" value="Chromosome"/>
</dbReference>
<keyword evidence="2 3" id="KW-0807">Transducer</keyword>
<dbReference type="PROSITE" id="PS50111">
    <property type="entry name" value="CHEMOTAXIS_TRANSDUC_2"/>
    <property type="match status" value="1"/>
</dbReference>
<name>A0A9X7YP78_9GAMM</name>
<sequence>MSHHGKRILLAAAGSSATTLALLLLLPATLPGYPVLIAGAGVSLTLLLSYRLVIRPLILFSHQITHALTHSEHDNNRYPLPDYLQQEMHQLQQQLTGYAQLKAKLSVHSSRIAIAAAEMSFTADQMKRKIHEEVNDSHSLIESAGHIQASVDQMVQQTQAAETAANDAMHINTLGKQAIDETLPKMEGTRSEVENNATLIAELEAKSEQIKAITGVISAIAEQTNLLALNAAIEAARAGEQGRGFAVVADEVRALAAKTSDATQQIGQTVAEINEQIKQAVNNSRQLRHTITEGVQMTQSISEHLHGIYRHSQAIEHSISDIATSVSDNSDNIRTISAIVEQTGSRLEHTEQEISAMSERSLALSETAEEIYQAFGDTDLGGMHEQARQEALQAATAIATLLEQAIRTGTLTEAQVFDTAYQPIAGTNPQKYHTAYDRLADDNFPAVQEAILQRHPSIAYAGAVDVNGYFPTHNKKFSEPLTGDYEYDLLHNRSKRIFNDRTGSRCGNHTQPFLLQTYKRDTGEVMHDLSVPIYVNGKHWGGFRIGYRSE</sequence>
<evidence type="ECO:0000313" key="6">
    <source>
        <dbReference type="Proteomes" id="UP000596074"/>
    </source>
</evidence>
<dbReference type="EMBL" id="CP046056">
    <property type="protein sequence ID" value="QQD24449.1"/>
    <property type="molecule type" value="Genomic_DNA"/>
</dbReference>
<proteinExistence type="predicted"/>
<dbReference type="InterPro" id="IPR004089">
    <property type="entry name" value="MCPsignal_dom"/>
</dbReference>
<feature type="domain" description="Methyl-accepting transducer" evidence="4">
    <location>
        <begin position="108"/>
        <end position="344"/>
    </location>
</feature>
<reference evidence="5 6" key="1">
    <citation type="submission" date="2019-11" db="EMBL/GenBank/DDBJ databases">
        <title>Venatorbacter sp. nov. a predator of Campylobacter and other Gram-negative bacteria.</title>
        <authorList>
            <person name="Saeedi A."/>
            <person name="Cummings N.J."/>
            <person name="Connerton I.F."/>
            <person name="Connerton P.L."/>
        </authorList>
    </citation>
    <scope>NUCLEOTIDE SEQUENCE [LARGE SCALE GENOMIC DNA]</scope>
    <source>
        <strain evidence="5">XL5</strain>
    </source>
</reference>
<evidence type="ECO:0000256" key="1">
    <source>
        <dbReference type="ARBA" id="ARBA00004370"/>
    </source>
</evidence>
<dbReference type="SMART" id="SM00283">
    <property type="entry name" value="MA"/>
    <property type="match status" value="1"/>
</dbReference>
<evidence type="ECO:0000313" key="5">
    <source>
        <dbReference type="EMBL" id="QQD24449.1"/>
    </source>
</evidence>
<organism evidence="5 6">
    <name type="scientific">Venatoribacter cucullus</name>
    <dbReference type="NCBI Taxonomy" id="2661630"/>
    <lineage>
        <taxon>Bacteria</taxon>
        <taxon>Pseudomonadati</taxon>
        <taxon>Pseudomonadota</taxon>
        <taxon>Gammaproteobacteria</taxon>
        <taxon>Oceanospirillales</taxon>
        <taxon>Oceanospirillaceae</taxon>
        <taxon>Venatoribacter</taxon>
    </lineage>
</organism>
<dbReference type="GO" id="GO:0006935">
    <property type="term" value="P:chemotaxis"/>
    <property type="evidence" value="ECO:0007669"/>
    <property type="project" value="UniProtKB-ARBA"/>
</dbReference>
<gene>
    <name evidence="5" type="ORF">GJQ55_08160</name>
</gene>
<comment type="subcellular location">
    <subcellularLocation>
        <location evidence="1">Membrane</location>
    </subcellularLocation>
</comment>
<dbReference type="CDD" id="cd11386">
    <property type="entry name" value="MCP_signal"/>
    <property type="match status" value="1"/>
</dbReference>
<dbReference type="Pfam" id="PF00015">
    <property type="entry name" value="MCPsignal"/>
    <property type="match status" value="1"/>
</dbReference>
<dbReference type="RefSeq" id="WP_228344495.1">
    <property type="nucleotide sequence ID" value="NZ_CP046056.1"/>
</dbReference>
<evidence type="ECO:0000259" key="4">
    <source>
        <dbReference type="PROSITE" id="PS50111"/>
    </source>
</evidence>
<dbReference type="SUPFAM" id="SSF58104">
    <property type="entry name" value="Methyl-accepting chemotaxis protein (MCP) signaling domain"/>
    <property type="match status" value="1"/>
</dbReference>
<dbReference type="PANTHER" id="PTHR32089:SF112">
    <property type="entry name" value="LYSOZYME-LIKE PROTEIN-RELATED"/>
    <property type="match status" value="1"/>
</dbReference>
<dbReference type="Gene3D" id="1.10.287.950">
    <property type="entry name" value="Methyl-accepting chemotaxis protein"/>
    <property type="match status" value="1"/>
</dbReference>
<dbReference type="GO" id="GO:0016020">
    <property type="term" value="C:membrane"/>
    <property type="evidence" value="ECO:0007669"/>
    <property type="project" value="UniProtKB-SubCell"/>
</dbReference>
<dbReference type="GO" id="GO:0007165">
    <property type="term" value="P:signal transduction"/>
    <property type="evidence" value="ECO:0007669"/>
    <property type="project" value="UniProtKB-KW"/>
</dbReference>
<dbReference type="AlphaFoldDB" id="A0A9X7YP78"/>
<evidence type="ECO:0000256" key="3">
    <source>
        <dbReference type="PROSITE-ProRule" id="PRU00284"/>
    </source>
</evidence>
<keyword evidence="6" id="KW-1185">Reference proteome</keyword>
<evidence type="ECO:0000256" key="2">
    <source>
        <dbReference type="ARBA" id="ARBA00023224"/>
    </source>
</evidence>